<keyword evidence="1" id="KW-0472">Membrane</keyword>
<dbReference type="GeneID" id="40325272"/>
<protein>
    <submittedName>
        <fullName evidence="2">Uncharacterized protein</fullName>
    </submittedName>
</protein>
<dbReference type="AlphaFoldDB" id="A0A3R7KVY1"/>
<proteinExistence type="predicted"/>
<reference evidence="2 3" key="1">
    <citation type="journal article" date="2018" name="BMC Genomics">
        <title>Genomic comparison of Trypanosoma conorhini and Trypanosoma rangeli to Trypanosoma cruzi strains of high and low virulence.</title>
        <authorList>
            <person name="Bradwell K.R."/>
            <person name="Koparde V.N."/>
            <person name="Matveyev A.V."/>
            <person name="Serrano M.G."/>
            <person name="Alves J.M."/>
            <person name="Parikh H."/>
            <person name="Huang B."/>
            <person name="Lee V."/>
            <person name="Espinosa-Alvarez O."/>
            <person name="Ortiz P.A."/>
            <person name="Costa-Martins A.G."/>
            <person name="Teixeira M.M."/>
            <person name="Buck G.A."/>
        </authorList>
    </citation>
    <scope>NUCLEOTIDE SEQUENCE [LARGE SCALE GENOMIC DNA]</scope>
    <source>
        <strain evidence="2 3">AM80</strain>
    </source>
</reference>
<dbReference type="Proteomes" id="UP000283634">
    <property type="component" value="Unassembled WGS sequence"/>
</dbReference>
<evidence type="ECO:0000313" key="3">
    <source>
        <dbReference type="Proteomes" id="UP000283634"/>
    </source>
</evidence>
<evidence type="ECO:0000313" key="2">
    <source>
        <dbReference type="EMBL" id="RNF10777.1"/>
    </source>
</evidence>
<organism evidence="2 3">
    <name type="scientific">Trypanosoma rangeli</name>
    <dbReference type="NCBI Taxonomy" id="5698"/>
    <lineage>
        <taxon>Eukaryota</taxon>
        <taxon>Discoba</taxon>
        <taxon>Euglenozoa</taxon>
        <taxon>Kinetoplastea</taxon>
        <taxon>Metakinetoplastina</taxon>
        <taxon>Trypanosomatida</taxon>
        <taxon>Trypanosomatidae</taxon>
        <taxon>Trypanosoma</taxon>
        <taxon>Herpetosoma</taxon>
    </lineage>
</organism>
<keyword evidence="1" id="KW-0812">Transmembrane</keyword>
<dbReference type="RefSeq" id="XP_029241774.1">
    <property type="nucleotide sequence ID" value="XM_029378390.1"/>
</dbReference>
<name>A0A3R7KVY1_TRYRA</name>
<accession>A0A3R7KVY1</accession>
<dbReference type="EMBL" id="MKGL01000027">
    <property type="protein sequence ID" value="RNF10777.1"/>
    <property type="molecule type" value="Genomic_DNA"/>
</dbReference>
<evidence type="ECO:0000256" key="1">
    <source>
        <dbReference type="SAM" id="Phobius"/>
    </source>
</evidence>
<comment type="caution">
    <text evidence="2">The sequence shown here is derived from an EMBL/GenBank/DDBJ whole genome shotgun (WGS) entry which is preliminary data.</text>
</comment>
<sequence length="127" mass="14026">MPRRLPRRGCRQGCRFTPPQTPRCRALFIWAGGLPIILLTAAVFGSRAMCGLEGQPVAPSPFVNPTSCAARRPIGPPTGILSEATLQLAERYFAQPANASKMLSALRLSHEDSVFPQQKQERRLNNW</sequence>
<feature type="transmembrane region" description="Helical" evidence="1">
    <location>
        <begin position="27"/>
        <end position="45"/>
    </location>
</feature>
<gene>
    <name evidence="2" type="ORF">TraAM80_01339</name>
</gene>
<keyword evidence="3" id="KW-1185">Reference proteome</keyword>
<keyword evidence="1" id="KW-1133">Transmembrane helix</keyword>